<evidence type="ECO:0000256" key="1">
    <source>
        <dbReference type="SAM" id="Phobius"/>
    </source>
</evidence>
<keyword evidence="1" id="KW-1133">Transmembrane helix</keyword>
<gene>
    <name evidence="2" type="ORF">GEZ89_08340</name>
</gene>
<evidence type="ECO:0000313" key="3">
    <source>
        <dbReference type="Proteomes" id="UP000467560"/>
    </source>
</evidence>
<feature type="transmembrane region" description="Helical" evidence="1">
    <location>
        <begin position="6"/>
        <end position="25"/>
    </location>
</feature>
<keyword evidence="1" id="KW-0472">Membrane</keyword>
<reference evidence="2 3" key="1">
    <citation type="submission" date="2019-10" db="EMBL/GenBank/DDBJ databases">
        <title>Streptococcus mitis of the oral and urogenital tracts.</title>
        <authorList>
            <person name="Price T."/>
            <person name="Mores C.R."/>
            <person name="Putonti C."/>
            <person name="Wolfe A.J."/>
        </authorList>
    </citation>
    <scope>NUCLEOTIDE SEQUENCE [LARGE SCALE GENOMIC DNA]</scope>
    <source>
        <strain evidence="2 3">SM16</strain>
    </source>
</reference>
<sequence>MDIINTIITSVITSGIIGVFISEYYQRKTLVKKMKRDFVIELFGNRFMLKENYYGEATELNRTLGKIPIIFSDNNQVIENYDCFLSVTNDQNFLRLIKAMCKDKNVQIDISNWDDTMITRTLSVER</sequence>
<dbReference type="AlphaFoldDB" id="A0A7X1V5L5"/>
<protein>
    <submittedName>
        <fullName evidence="2">Uncharacterized protein</fullName>
    </submittedName>
</protein>
<proteinExistence type="predicted"/>
<organism evidence="2 3">
    <name type="scientific">Streptococcus mitis</name>
    <dbReference type="NCBI Taxonomy" id="28037"/>
    <lineage>
        <taxon>Bacteria</taxon>
        <taxon>Bacillati</taxon>
        <taxon>Bacillota</taxon>
        <taxon>Bacilli</taxon>
        <taxon>Lactobacillales</taxon>
        <taxon>Streptococcaceae</taxon>
        <taxon>Streptococcus</taxon>
        <taxon>Streptococcus mitis group</taxon>
    </lineage>
</organism>
<dbReference type="EMBL" id="WIJK01000025">
    <property type="protein sequence ID" value="MQQ52948.1"/>
    <property type="molecule type" value="Genomic_DNA"/>
</dbReference>
<dbReference type="Proteomes" id="UP000467560">
    <property type="component" value="Unassembled WGS sequence"/>
</dbReference>
<evidence type="ECO:0000313" key="2">
    <source>
        <dbReference type="EMBL" id="MQQ52948.1"/>
    </source>
</evidence>
<name>A0A7X1V5L5_STRMT</name>
<keyword evidence="1" id="KW-0812">Transmembrane</keyword>
<accession>A0A7X1V5L5</accession>
<dbReference type="RefSeq" id="WP_153225658.1">
    <property type="nucleotide sequence ID" value="NZ_WIJK01000025.1"/>
</dbReference>
<comment type="caution">
    <text evidence="2">The sequence shown here is derived from an EMBL/GenBank/DDBJ whole genome shotgun (WGS) entry which is preliminary data.</text>
</comment>